<keyword evidence="9" id="KW-0012">Acyltransferase</keyword>
<dbReference type="Proteomes" id="UP000596739">
    <property type="component" value="Unassembled WGS sequence"/>
</dbReference>
<feature type="transmembrane region" description="Helical" evidence="7">
    <location>
        <begin position="317"/>
        <end position="338"/>
    </location>
</feature>
<sequence length="344" mass="40037">MSNKNRVIGLEILRIVACFLVILRHVTDSYGSIIAKDNFRTISILRSISYTALPFFFLITGYFLFNYKDKGYKAFFSKKFNRVLIPYLFWGIIYILYLNMFTTMKIGYDIVKLFLTNSIYTHFWYVYYVIGVYICTPFLRKFVDKLSNKDLLYIISVWFVLCIINPILRNFNYGIPITFVFSDWWGYIIIGYAMRRVPFSKDIFKKVLAILASTVIVLTMINSSMFLTSALIKIPLISEMSITQLIITVSIFYISIYVNNFIQDRITDKAYILIVNISSLTYGIFLIHNLILYSFVIKMFGINITPTFIHPLLGSPVQALLIFMISLITVFLVSKIPLLKKVCI</sequence>
<evidence type="ECO:0000313" key="9">
    <source>
        <dbReference type="EMBL" id="MBK1811526.1"/>
    </source>
</evidence>
<dbReference type="RefSeq" id="WP_200269797.1">
    <property type="nucleotide sequence ID" value="NZ_JAENHN010000037.1"/>
</dbReference>
<comment type="similarity">
    <text evidence="2">Belongs to the acyltransferase 3 family.</text>
</comment>
<dbReference type="PANTHER" id="PTHR40074:SF2">
    <property type="entry name" value="O-ACETYLTRANSFERASE WECH"/>
    <property type="match status" value="1"/>
</dbReference>
<name>A0ABS1EQ87_9CLOT</name>
<feature type="transmembrane region" description="Helical" evidence="7">
    <location>
        <begin position="47"/>
        <end position="65"/>
    </location>
</feature>
<feature type="transmembrane region" description="Helical" evidence="7">
    <location>
        <begin position="151"/>
        <end position="168"/>
    </location>
</feature>
<keyword evidence="3" id="KW-1003">Cell membrane</keyword>
<evidence type="ECO:0000313" key="10">
    <source>
        <dbReference type="Proteomes" id="UP000596739"/>
    </source>
</evidence>
<evidence type="ECO:0000256" key="4">
    <source>
        <dbReference type="ARBA" id="ARBA00022692"/>
    </source>
</evidence>
<feature type="domain" description="Acyltransferase 3" evidence="8">
    <location>
        <begin position="8"/>
        <end position="334"/>
    </location>
</feature>
<keyword evidence="10" id="KW-1185">Reference proteome</keyword>
<gene>
    <name evidence="9" type="ORF">JHL18_12930</name>
</gene>
<feature type="transmembrane region" description="Helical" evidence="7">
    <location>
        <begin position="7"/>
        <end position="27"/>
    </location>
</feature>
<dbReference type="InterPro" id="IPR002656">
    <property type="entry name" value="Acyl_transf_3_dom"/>
</dbReference>
<evidence type="ECO:0000256" key="5">
    <source>
        <dbReference type="ARBA" id="ARBA00022989"/>
    </source>
</evidence>
<keyword evidence="4 7" id="KW-0812">Transmembrane</keyword>
<evidence type="ECO:0000259" key="8">
    <source>
        <dbReference type="Pfam" id="PF01757"/>
    </source>
</evidence>
<evidence type="ECO:0000256" key="6">
    <source>
        <dbReference type="ARBA" id="ARBA00023136"/>
    </source>
</evidence>
<dbReference type="EMBL" id="JAENHN010000037">
    <property type="protein sequence ID" value="MBK1811526.1"/>
    <property type="molecule type" value="Genomic_DNA"/>
</dbReference>
<feature type="transmembrane region" description="Helical" evidence="7">
    <location>
        <begin position="270"/>
        <end position="297"/>
    </location>
</feature>
<comment type="subcellular location">
    <subcellularLocation>
        <location evidence="1">Cell membrane</location>
        <topology evidence="1">Multi-pass membrane protein</topology>
    </subcellularLocation>
</comment>
<reference evidence="10" key="1">
    <citation type="submission" date="2021-01" db="EMBL/GenBank/DDBJ databases">
        <title>Genome public.</title>
        <authorList>
            <person name="Liu C."/>
            <person name="Sun Q."/>
        </authorList>
    </citation>
    <scope>NUCLEOTIDE SEQUENCE [LARGE SCALE GENOMIC DNA]</scope>
    <source>
        <strain evidence="10">YIM B02505</strain>
    </source>
</reference>
<comment type="caution">
    <text evidence="9">The sequence shown here is derived from an EMBL/GenBank/DDBJ whole genome shotgun (WGS) entry which is preliminary data.</text>
</comment>
<keyword evidence="6 7" id="KW-0472">Membrane</keyword>
<protein>
    <submittedName>
        <fullName evidence="9">Acyltransferase family protein</fullName>
    </submittedName>
</protein>
<evidence type="ECO:0000256" key="2">
    <source>
        <dbReference type="ARBA" id="ARBA00007400"/>
    </source>
</evidence>
<dbReference type="Pfam" id="PF01757">
    <property type="entry name" value="Acyl_transf_3"/>
    <property type="match status" value="1"/>
</dbReference>
<feature type="transmembrane region" description="Helical" evidence="7">
    <location>
        <begin position="85"/>
        <end position="102"/>
    </location>
</feature>
<keyword evidence="5 7" id="KW-1133">Transmembrane helix</keyword>
<feature type="transmembrane region" description="Helical" evidence="7">
    <location>
        <begin position="240"/>
        <end position="258"/>
    </location>
</feature>
<proteinExistence type="inferred from homology"/>
<evidence type="ECO:0000256" key="7">
    <source>
        <dbReference type="SAM" id="Phobius"/>
    </source>
</evidence>
<dbReference type="GO" id="GO:0016746">
    <property type="term" value="F:acyltransferase activity"/>
    <property type="evidence" value="ECO:0007669"/>
    <property type="project" value="UniProtKB-KW"/>
</dbReference>
<evidence type="ECO:0000256" key="3">
    <source>
        <dbReference type="ARBA" id="ARBA00022475"/>
    </source>
</evidence>
<dbReference type="PANTHER" id="PTHR40074">
    <property type="entry name" value="O-ACETYLTRANSFERASE WECH"/>
    <property type="match status" value="1"/>
</dbReference>
<feature type="transmembrane region" description="Helical" evidence="7">
    <location>
        <begin position="122"/>
        <end position="139"/>
    </location>
</feature>
<accession>A0ABS1EQ87</accession>
<evidence type="ECO:0000256" key="1">
    <source>
        <dbReference type="ARBA" id="ARBA00004651"/>
    </source>
</evidence>
<feature type="transmembrane region" description="Helical" evidence="7">
    <location>
        <begin position="174"/>
        <end position="195"/>
    </location>
</feature>
<organism evidence="9 10">
    <name type="scientific">Clostridium yunnanense</name>
    <dbReference type="NCBI Taxonomy" id="2800325"/>
    <lineage>
        <taxon>Bacteria</taxon>
        <taxon>Bacillati</taxon>
        <taxon>Bacillota</taxon>
        <taxon>Clostridia</taxon>
        <taxon>Eubacteriales</taxon>
        <taxon>Clostridiaceae</taxon>
        <taxon>Clostridium</taxon>
    </lineage>
</organism>
<keyword evidence="9" id="KW-0808">Transferase</keyword>
<feature type="transmembrane region" description="Helical" evidence="7">
    <location>
        <begin position="207"/>
        <end position="234"/>
    </location>
</feature>